<dbReference type="Proteomes" id="UP000252631">
    <property type="component" value="Unassembled WGS sequence"/>
</dbReference>
<keyword evidence="1 2" id="KW-0732">Signal</keyword>
<gene>
    <name evidence="4" type="ORF">BJ125_101144</name>
    <name evidence="5" type="ORF">SAMN05892882_101144</name>
</gene>
<protein>
    <submittedName>
        <fullName evidence="5">Outer membrane autotransporter protein</fullName>
    </submittedName>
</protein>
<dbReference type="Gene3D" id="1.20.144.10">
    <property type="entry name" value="Phosphatidic acid phosphatase type 2/haloperoxidase"/>
    <property type="match status" value="1"/>
</dbReference>
<dbReference type="PROSITE" id="PS51208">
    <property type="entry name" value="AUTOTRANSPORTER"/>
    <property type="match status" value="1"/>
</dbReference>
<reference evidence="4 7" key="2">
    <citation type="submission" date="2018-07" db="EMBL/GenBank/DDBJ databases">
        <title>Genomic Encyclopedia of Archaeal and Bacterial Type Strains, Phase II (KMG-II): from individual species to whole genera.</title>
        <authorList>
            <person name="Goeker M."/>
        </authorList>
    </citation>
    <scope>NUCLEOTIDE SEQUENCE [LARGE SCALE GENOMIC DNA]</scope>
    <source>
        <strain evidence="4 7">JA575</strain>
    </source>
</reference>
<dbReference type="SUPFAM" id="SSF51126">
    <property type="entry name" value="Pectin lyase-like"/>
    <property type="match status" value="1"/>
</dbReference>
<dbReference type="Proteomes" id="UP000256343">
    <property type="component" value="Unassembled WGS sequence"/>
</dbReference>
<dbReference type="InterPro" id="IPR006315">
    <property type="entry name" value="OM_autotransptr_brl_dom"/>
</dbReference>
<dbReference type="AlphaFoldDB" id="A0A336JGZ9"/>
<feature type="chain" id="PRO_5016376412" evidence="2">
    <location>
        <begin position="27"/>
        <end position="1020"/>
    </location>
</feature>
<dbReference type="InterPro" id="IPR036938">
    <property type="entry name" value="PAP2/HPO_sf"/>
</dbReference>
<evidence type="ECO:0000313" key="7">
    <source>
        <dbReference type="Proteomes" id="UP000256343"/>
    </source>
</evidence>
<organism evidence="5 6">
    <name type="scientific">Rhodopseudomonas pentothenatexigens</name>
    <dbReference type="NCBI Taxonomy" id="999699"/>
    <lineage>
        <taxon>Bacteria</taxon>
        <taxon>Pseudomonadati</taxon>
        <taxon>Pseudomonadota</taxon>
        <taxon>Alphaproteobacteria</taxon>
        <taxon>Hyphomicrobiales</taxon>
        <taxon>Nitrobacteraceae</taxon>
        <taxon>Rhodopseudomonas</taxon>
    </lineage>
</organism>
<dbReference type="EMBL" id="UFQQ01000001">
    <property type="protein sequence ID" value="SSW89028.1"/>
    <property type="molecule type" value="Genomic_DNA"/>
</dbReference>
<dbReference type="Pfam" id="PF01569">
    <property type="entry name" value="PAP2"/>
    <property type="match status" value="1"/>
</dbReference>
<dbReference type="InterPro" id="IPR036709">
    <property type="entry name" value="Autotransporte_beta_dom_sf"/>
</dbReference>
<feature type="domain" description="Autotransporter" evidence="3">
    <location>
        <begin position="742"/>
        <end position="1020"/>
    </location>
</feature>
<evidence type="ECO:0000313" key="5">
    <source>
        <dbReference type="EMBL" id="SSW89028.1"/>
    </source>
</evidence>
<proteinExistence type="predicted"/>
<dbReference type="SUPFAM" id="SSF48317">
    <property type="entry name" value="Acid phosphatase/Vanadium-dependent haloperoxidase"/>
    <property type="match status" value="1"/>
</dbReference>
<name>A0A336JGZ9_9BRAD</name>
<evidence type="ECO:0000256" key="2">
    <source>
        <dbReference type="SAM" id="SignalP"/>
    </source>
</evidence>
<dbReference type="Pfam" id="PF12951">
    <property type="entry name" value="PATR"/>
    <property type="match status" value="1"/>
</dbReference>
<dbReference type="EMBL" id="QRDT01000001">
    <property type="protein sequence ID" value="RED42427.1"/>
    <property type="molecule type" value="Genomic_DNA"/>
</dbReference>
<reference evidence="5 6" key="1">
    <citation type="submission" date="2017-08" db="EMBL/GenBank/DDBJ databases">
        <authorList>
            <person name="de Groot N.N."/>
        </authorList>
    </citation>
    <scope>NUCLEOTIDE SEQUENCE [LARGE SCALE GENOMIC DNA]</scope>
    <source>
        <strain evidence="5 6">JA575</strain>
    </source>
</reference>
<evidence type="ECO:0000313" key="6">
    <source>
        <dbReference type="Proteomes" id="UP000252631"/>
    </source>
</evidence>
<evidence type="ECO:0000259" key="3">
    <source>
        <dbReference type="PROSITE" id="PS51208"/>
    </source>
</evidence>
<dbReference type="InterPro" id="IPR000326">
    <property type="entry name" value="PAP2/HPO"/>
</dbReference>
<evidence type="ECO:0000313" key="4">
    <source>
        <dbReference type="EMBL" id="RED42427.1"/>
    </source>
</evidence>
<accession>A0A336JGZ9</accession>
<dbReference type="NCBIfam" id="TIGR01414">
    <property type="entry name" value="autotrans_barl"/>
    <property type="match status" value="1"/>
</dbReference>
<feature type="signal peptide" evidence="2">
    <location>
        <begin position="1"/>
        <end position="26"/>
    </location>
</feature>
<dbReference type="InterPro" id="IPR011050">
    <property type="entry name" value="Pectin_lyase_fold/virulence"/>
</dbReference>
<keyword evidence="7" id="KW-1185">Reference proteome</keyword>
<evidence type="ECO:0000256" key="1">
    <source>
        <dbReference type="ARBA" id="ARBA00022729"/>
    </source>
</evidence>
<dbReference type="NCBIfam" id="TIGR02601">
    <property type="entry name" value="autotrns_rpt"/>
    <property type="match status" value="1"/>
</dbReference>
<dbReference type="Pfam" id="PF03797">
    <property type="entry name" value="Autotransporter"/>
    <property type="match status" value="1"/>
</dbReference>
<dbReference type="SUPFAM" id="SSF103515">
    <property type="entry name" value="Autotransporter"/>
    <property type="match status" value="1"/>
</dbReference>
<sequence length="1020" mass="104037">MREFRATILSALPLIGSIAAPPTALAQQQPSCTGICALQAADQEALLAPFNSLPATAQGRAVLEANLNKQVEIYLNSTQAEKIAAGTVLILPAVPANVLLRAFPGNPAYGYNAEGIPTAPTLPASILRMEAAIIGSNQIVAMKPYFGTTDVYGNAYGYLPGQTDSYGNPPPYQVSAAILNNPFTPQNSSYLAWQNQQTPGAYKINWALGDSNVGDFPSAHTMLATSNAVPFAILAPGYYQQFVMAAAQFSYDLNVYAAHYPLDVIGGRIMATYVAANMLAGNPLYASADFNTTLLPSLSTEMQSYLGGGASSPYASACANLIACLSSGVIPTAASYQQQAEAYRHFLTYDLPSVGPTDLAPVVPAEAHYLIATRYPYLTTAQLDEILATTEMPSGGPLDNGSGWARINLYAAGGGYGAFRSNVTVTMDASQGGLNAFDIWSNDISGPGGLTLAGTGTLVLAGANTYTGGTRLQSGSTLGLSGSLLGPLWVASGASFVVGRSGTFTGALSNDGTVYNAGVVDGSFSGSGAFTNAGWLGGTGTFGSLDLRGGSVVSPGHSVGTIQVVGSLNVAAGAAYFAQVEGSTADLVQVGGTANLSGGAVIAGLIGHSPILGQAYPILTAAGGITGSFASAVTDDLPFLAASLNTTANTVTLTLNRNAVRFASLTTSSNQAAVANALDAGPAASGLGLLIATQSAAGAPRAFDALSGEVHASAQSALLDDSLMLREAVLGRMRQRGVTDTALATGPSVWAQGIGSWGRSGSDGNAAEATSSVAGFVSGVDYRFGSGWQVGLAGGTTNSTVTVRDRASSAGIDTAHLAGYASGEAGPWRLRAAASASFSTLSTSRSVSFPGVTDIAGARYDATTAQAFGEIGYRVAVGQAVAEPFGGLALVHLHRDAFTEGGGITALAGTGHNDEIGYSTLGGRLTTSFTLSPGLMAMPRLAASWQHAFGTTAPMSDLAFRSTGEPFAVAGVPLDRDTALVECGFDLQLGPQARAGLAYAAQRGERVRRDQVRGLLSWQF</sequence>
<dbReference type="Gene3D" id="2.40.128.130">
    <property type="entry name" value="Autotransporter beta-domain"/>
    <property type="match status" value="1"/>
</dbReference>
<dbReference type="RefSeq" id="WP_167443095.1">
    <property type="nucleotide sequence ID" value="NZ_QRDT01000001.1"/>
</dbReference>
<dbReference type="InterPro" id="IPR005546">
    <property type="entry name" value="Autotransporte_beta"/>
</dbReference>
<dbReference type="InterPro" id="IPR013425">
    <property type="entry name" value="Autotrns_rpt"/>
</dbReference>
<dbReference type="GO" id="GO:0019867">
    <property type="term" value="C:outer membrane"/>
    <property type="evidence" value="ECO:0007669"/>
    <property type="project" value="InterPro"/>
</dbReference>
<dbReference type="SMART" id="SM00869">
    <property type="entry name" value="Autotransporter"/>
    <property type="match status" value="1"/>
</dbReference>